<feature type="domain" description="AMP-dependent synthetase/ligase" evidence="2">
    <location>
        <begin position="87"/>
        <end position="228"/>
    </location>
</feature>
<name>A0A2J8AJU1_9CHLO</name>
<feature type="compositionally biased region" description="Low complexity" evidence="1">
    <location>
        <begin position="1049"/>
        <end position="1058"/>
    </location>
</feature>
<feature type="region of interest" description="Disordered" evidence="1">
    <location>
        <begin position="630"/>
        <end position="677"/>
    </location>
</feature>
<sequence>MGRFRSAIWERAKASLQSEAARRATVYDAASGARLPFSDVADRVRHLSRLLEGWLAQAEAAPGGVVRAAADDSCGANQLAPAAPPLIAIFCRPSIDYLCTVLAVLAAGAAFLPLDPAWPAARVALVVSLAGPVLLLTTPALRPELPDSMAASSCRLHVIPQQLTTDGAGDEPGQHADDGTRGGGCPEGAAVLGELPYFAVLYTSGSTGTPLGVRQREAAWLQRLAWMQARHPLQPCASPEQRSPQAAPSDAAAGGVQLSAAAAPDAGAAKTTSGSNVGSTVLFSTAVSFIDHLWQVLAPVVSPGLDTCWSAGLPAARTAHAGPCNVVIAAPDAVLQADAFVGLLAEHEISHLVSVPSVLRHLLPAFRSARSRLSSLLLIVSSGEPLPTYVASELLEALPESAHALNLYGCTEVTADCTWYEVKRPSTAAAVAGWVPAGWPIGDTQILIAPPHAAADAAPAAAVAPLPANSVGEVWVSGSCLSAGYHFAPAPADACTAAVQHSALEAAKTRFIHVRLSPDQVRHVTSAPGVSPAAAALYFRTGDLGSVSPSGCLQLQGRVDQQIKAGGARLDLAEVEARLLQHPAVHDAAVRAFHDEQRQPFGPSSAGAPPPVVAYLVLAEAPQGPSRVSAAAAGRQYAQPSDGGSAGVEAAGPRAAAAEPAAEQAARAGAPGSAPAPAPLAAALARELQAWVAQQLPGRGGLPLRFVVLQCLPRNPAGKLMRQQLPRLDALDRAALPGPSSPLPGAALPSPSSPSLAPPGLPPAGDPAVSSSGLVHTPPPTSAYVQPGLADLPNPMPLPHAPSLAVERAHSEVAVIRAIVAATGLEGLEATSDIFAAGASSLAAAEVAGMLGVDVRLVLAYPTARWLAAALQGGSRAAAKRGGGAGPGGEAGARGGVQQGGGGDGDGGSMGGLLLLPPSKRGKLLASDGAPTAPAGSGAAPAASASRQFALADRGTDLLTAAHHGPQQSPVPDLPAAVRAWHHLAWSSGGGAASPAVLCRHAVGSAGAGAHDLQAAVAGYPGCDAPAAHGGNSAGTPVAASTGRSAMHPGAAVAPPGAEELTPSLRCRWRYPLGRCVDAPVLHLTLAHQPTTDHEAPAHQPTTNAPRMHLTLGATTDHGPPAHQPTTDHAAGHPPLPPPAQLPSPAELLPQAQLPPAPQLPPHAQPRAPAPTPAPHGGGPLSYLELVLACSHDGDVACLDAASGRPHWHVRLTARAEAGMAVALGAGGGGVGGGSSPFVVVACGDGRLYSLGLGDGGVCGSVECGGESKSAPVLDPWLGAVWATGHGRALTVMRPPATALARFEIGAPMSTPVRFAEVPAAAEPQQRPPRCLALVTALDGAVHALSVQPPPGSSFASRQAGASPLTWLHDDPGVVRLQLSRLWVLRGSAPIFSAPLALALSPPTQHGGPAHAPGNPTQPGEVAGGQQQQQQQQVAPSAAALVVVGQVDGVVRAVALDAAGAEHWHEAAAAPPRVAWATALRGNLFADLACARGCVLAATHAGMLYGIDARLGAGLWHLDLGCGPISAAPLPLCVSGGPPAASSEPSAAALLPDSAAPAAVEGAEGGLVAVCASSGHILLVRTSLQRHGEGAVGAVGAVPRQALLPAAPSACGGAAGVGGGGAASPAVRRSVASASQQEAHVAAEEVAVIATAHLPGEVFSSPVAKAMTFQGLSTLSVFLGCRDDAVYSITVCGAAC</sequence>
<feature type="region of interest" description="Disordered" evidence="1">
    <location>
        <begin position="234"/>
        <end position="255"/>
    </location>
</feature>
<feature type="compositionally biased region" description="Low complexity" evidence="1">
    <location>
        <begin position="1418"/>
        <end position="1431"/>
    </location>
</feature>
<feature type="domain" description="AMP-dependent synthetase/ligase" evidence="2">
    <location>
        <begin position="322"/>
        <end position="486"/>
    </location>
</feature>
<dbReference type="InterPro" id="IPR042099">
    <property type="entry name" value="ANL_N_sf"/>
</dbReference>
<feature type="region of interest" description="Disordered" evidence="1">
    <location>
        <begin position="1402"/>
        <end position="1431"/>
    </location>
</feature>
<feature type="compositionally biased region" description="Pro residues" evidence="1">
    <location>
        <begin position="1153"/>
        <end position="1174"/>
    </location>
</feature>
<dbReference type="InterPro" id="IPR045851">
    <property type="entry name" value="AMP-bd_C_sf"/>
</dbReference>
<protein>
    <submittedName>
        <fullName evidence="3">Putative acyl-activating enzyme 19</fullName>
    </submittedName>
</protein>
<feature type="region of interest" description="Disordered" evidence="1">
    <location>
        <begin position="1091"/>
        <end position="1178"/>
    </location>
</feature>
<dbReference type="InterPro" id="IPR052091">
    <property type="entry name" value="Beta-ala_Activ/Resist"/>
</dbReference>
<evidence type="ECO:0000313" key="4">
    <source>
        <dbReference type="Proteomes" id="UP000236333"/>
    </source>
</evidence>
<dbReference type="InterPro" id="IPR000873">
    <property type="entry name" value="AMP-dep_synth/lig_dom"/>
</dbReference>
<dbReference type="SUPFAM" id="SSF50998">
    <property type="entry name" value="Quinoprotein alcohol dehydrogenase-like"/>
    <property type="match status" value="2"/>
</dbReference>
<feature type="region of interest" description="Disordered" evidence="1">
    <location>
        <begin position="877"/>
        <end position="947"/>
    </location>
</feature>
<dbReference type="Gene3D" id="2.130.10.10">
    <property type="entry name" value="YVTN repeat-like/Quinoprotein amine dehydrogenase"/>
    <property type="match status" value="1"/>
</dbReference>
<comment type="caution">
    <text evidence="3">The sequence shown here is derived from an EMBL/GenBank/DDBJ whole genome shotgun (WGS) entry which is preliminary data.</text>
</comment>
<evidence type="ECO:0000256" key="1">
    <source>
        <dbReference type="SAM" id="MobiDB-lite"/>
    </source>
</evidence>
<reference evidence="3 4" key="1">
    <citation type="journal article" date="2017" name="Mol. Biol. Evol.">
        <title>The 4-celled Tetrabaena socialis nuclear genome reveals the essential components for genetic control of cell number at the origin of multicellularity in the volvocine lineage.</title>
        <authorList>
            <person name="Featherston J."/>
            <person name="Arakaki Y."/>
            <person name="Hanschen E.R."/>
            <person name="Ferris P.J."/>
            <person name="Michod R.E."/>
            <person name="Olson B.J.S.C."/>
            <person name="Nozaki H."/>
            <person name="Durand P.M."/>
        </authorList>
    </citation>
    <scope>NUCLEOTIDE SEQUENCE [LARGE SCALE GENOMIC DNA]</scope>
    <source>
        <strain evidence="3 4">NIES-571</strain>
    </source>
</reference>
<gene>
    <name evidence="3" type="ORF">TSOC_000277</name>
</gene>
<dbReference type="Gene3D" id="3.40.50.12780">
    <property type="entry name" value="N-terminal domain of ligase-like"/>
    <property type="match status" value="1"/>
</dbReference>
<feature type="region of interest" description="Disordered" evidence="1">
    <location>
        <begin position="733"/>
        <end position="788"/>
    </location>
</feature>
<organism evidence="3 4">
    <name type="scientific">Tetrabaena socialis</name>
    <dbReference type="NCBI Taxonomy" id="47790"/>
    <lineage>
        <taxon>Eukaryota</taxon>
        <taxon>Viridiplantae</taxon>
        <taxon>Chlorophyta</taxon>
        <taxon>core chlorophytes</taxon>
        <taxon>Chlorophyceae</taxon>
        <taxon>CS clade</taxon>
        <taxon>Chlamydomonadales</taxon>
        <taxon>Tetrabaenaceae</taxon>
        <taxon>Tetrabaena</taxon>
    </lineage>
</organism>
<dbReference type="Proteomes" id="UP000236333">
    <property type="component" value="Unassembled WGS sequence"/>
</dbReference>
<feature type="compositionally biased region" description="Gly residues" evidence="1">
    <location>
        <begin position="881"/>
        <end position="911"/>
    </location>
</feature>
<dbReference type="OrthoDB" id="553349at2759"/>
<dbReference type="GO" id="GO:0043041">
    <property type="term" value="P:amino acid activation for nonribosomal peptide biosynthetic process"/>
    <property type="evidence" value="ECO:0007669"/>
    <property type="project" value="TreeGrafter"/>
</dbReference>
<keyword evidence="4" id="KW-1185">Reference proteome</keyword>
<proteinExistence type="predicted"/>
<dbReference type="EMBL" id="PGGS01000004">
    <property type="protein sequence ID" value="PNH12792.1"/>
    <property type="molecule type" value="Genomic_DNA"/>
</dbReference>
<feature type="region of interest" description="Disordered" evidence="1">
    <location>
        <begin position="1034"/>
        <end position="1058"/>
    </location>
</feature>
<feature type="compositionally biased region" description="Low complexity" evidence="1">
    <location>
        <begin position="733"/>
        <end position="755"/>
    </location>
</feature>
<dbReference type="Gene3D" id="3.30.300.30">
    <property type="match status" value="1"/>
</dbReference>
<feature type="region of interest" description="Disordered" evidence="1">
    <location>
        <begin position="163"/>
        <end position="185"/>
    </location>
</feature>
<accession>A0A2J8AJU1</accession>
<dbReference type="InterPro" id="IPR015943">
    <property type="entry name" value="WD40/YVTN_repeat-like_dom_sf"/>
</dbReference>
<dbReference type="InterPro" id="IPR011047">
    <property type="entry name" value="Quinoprotein_ADH-like_sf"/>
</dbReference>
<evidence type="ECO:0000259" key="2">
    <source>
        <dbReference type="Pfam" id="PF00501"/>
    </source>
</evidence>
<dbReference type="PANTHER" id="PTHR44394:SF1">
    <property type="entry name" value="BETA-ALANINE-ACTIVATING ENZYME"/>
    <property type="match status" value="1"/>
</dbReference>
<feature type="compositionally biased region" description="Low complexity" evidence="1">
    <location>
        <begin position="1143"/>
        <end position="1152"/>
    </location>
</feature>
<feature type="compositionally biased region" description="Pro residues" evidence="1">
    <location>
        <begin position="756"/>
        <end position="765"/>
    </location>
</feature>
<dbReference type="SUPFAM" id="SSF56801">
    <property type="entry name" value="Acetyl-CoA synthetase-like"/>
    <property type="match status" value="1"/>
</dbReference>
<dbReference type="Pfam" id="PF00501">
    <property type="entry name" value="AMP-binding"/>
    <property type="match status" value="2"/>
</dbReference>
<feature type="compositionally biased region" description="Low complexity" evidence="1">
    <location>
        <begin position="926"/>
        <end position="946"/>
    </location>
</feature>
<dbReference type="PANTHER" id="PTHR44394">
    <property type="entry name" value="BETA-ALANINE-ACTIVATING ENZYME"/>
    <property type="match status" value="1"/>
</dbReference>
<evidence type="ECO:0000313" key="3">
    <source>
        <dbReference type="EMBL" id="PNH12792.1"/>
    </source>
</evidence>
<feature type="compositionally biased region" description="Low complexity" evidence="1">
    <location>
        <begin position="650"/>
        <end position="677"/>
    </location>
</feature>